<accession>A0A1B9GFS0</accession>
<dbReference type="GeneID" id="30205687"/>
<dbReference type="Proteomes" id="UP000092730">
    <property type="component" value="Chromosome 1"/>
</dbReference>
<evidence type="ECO:0000313" key="2">
    <source>
        <dbReference type="EMBL" id="OCF29775.1"/>
    </source>
</evidence>
<feature type="chain" id="PRO_5042335047" evidence="1">
    <location>
        <begin position="20"/>
        <end position="266"/>
    </location>
</feature>
<evidence type="ECO:0000256" key="1">
    <source>
        <dbReference type="SAM" id="SignalP"/>
    </source>
</evidence>
<organism evidence="2">
    <name type="scientific">Kwoniella bestiolae CBS 10118</name>
    <dbReference type="NCBI Taxonomy" id="1296100"/>
    <lineage>
        <taxon>Eukaryota</taxon>
        <taxon>Fungi</taxon>
        <taxon>Dikarya</taxon>
        <taxon>Basidiomycota</taxon>
        <taxon>Agaricomycotina</taxon>
        <taxon>Tremellomycetes</taxon>
        <taxon>Tremellales</taxon>
        <taxon>Cryptococcaceae</taxon>
        <taxon>Kwoniella</taxon>
    </lineage>
</organism>
<proteinExistence type="predicted"/>
<dbReference type="OrthoDB" id="2566087at2759"/>
<gene>
    <name evidence="2" type="ORF">I302_01288</name>
    <name evidence="3" type="ORF">I302_102601</name>
</gene>
<dbReference type="VEuPathDB" id="FungiDB:I302_01288"/>
<keyword evidence="4" id="KW-1185">Reference proteome</keyword>
<feature type="signal peptide" evidence="1">
    <location>
        <begin position="1"/>
        <end position="19"/>
    </location>
</feature>
<dbReference type="RefSeq" id="XP_019050845.1">
    <property type="nucleotide sequence ID" value="XM_019187967.1"/>
</dbReference>
<dbReference type="EMBL" id="KI894018">
    <property type="protein sequence ID" value="OCF29775.1"/>
    <property type="molecule type" value="Genomic_DNA"/>
</dbReference>
<evidence type="ECO:0000313" key="3">
    <source>
        <dbReference type="EMBL" id="WVW80615.1"/>
    </source>
</evidence>
<reference evidence="2" key="3">
    <citation type="submission" date="2014-01" db="EMBL/GenBank/DDBJ databases">
        <title>Evolution of pathogenesis and genome organization in the Tremellales.</title>
        <authorList>
            <person name="Cuomo C."/>
            <person name="Litvintseva A."/>
            <person name="Heitman J."/>
            <person name="Chen Y."/>
            <person name="Sun S."/>
            <person name="Springer D."/>
            <person name="Dromer F."/>
            <person name="Young S."/>
            <person name="Zeng Q."/>
            <person name="Chapman S."/>
            <person name="Gujja S."/>
            <person name="Saif S."/>
            <person name="Birren B."/>
        </authorList>
    </citation>
    <scope>NUCLEOTIDE SEQUENCE</scope>
    <source>
        <strain evidence="2">CBS 10118</strain>
    </source>
</reference>
<reference evidence="3" key="2">
    <citation type="submission" date="2013-07" db="EMBL/GenBank/DDBJ databases">
        <authorList>
            <consortium name="The Broad Institute Genome Sequencing Platform"/>
            <person name="Cuomo C."/>
            <person name="Litvintseva A."/>
            <person name="Chen Y."/>
            <person name="Heitman J."/>
            <person name="Sun S."/>
            <person name="Springer D."/>
            <person name="Dromer F."/>
            <person name="Young S.K."/>
            <person name="Zeng Q."/>
            <person name="Gargeya S."/>
            <person name="Fitzgerald M."/>
            <person name="Abouelleil A."/>
            <person name="Alvarado L."/>
            <person name="Berlin A.M."/>
            <person name="Chapman S.B."/>
            <person name="Dewar J."/>
            <person name="Goldberg J."/>
            <person name="Griggs A."/>
            <person name="Gujja S."/>
            <person name="Hansen M."/>
            <person name="Howarth C."/>
            <person name="Imamovic A."/>
            <person name="Larimer J."/>
            <person name="McCowan C."/>
            <person name="Murphy C."/>
            <person name="Pearson M."/>
            <person name="Priest M."/>
            <person name="Roberts A."/>
            <person name="Saif S."/>
            <person name="Shea T."/>
            <person name="Sykes S."/>
            <person name="Wortman J."/>
            <person name="Nusbaum C."/>
            <person name="Birren B."/>
        </authorList>
    </citation>
    <scope>NUCLEOTIDE SEQUENCE</scope>
    <source>
        <strain evidence="3">CBS 10118</strain>
    </source>
</reference>
<reference evidence="2" key="1">
    <citation type="submission" date="2013-07" db="EMBL/GenBank/DDBJ databases">
        <title>The Genome Sequence of Cryptococcus bestiolae CBS10118.</title>
        <authorList>
            <consortium name="The Broad Institute Genome Sequencing Platform"/>
            <person name="Cuomo C."/>
            <person name="Litvintseva A."/>
            <person name="Chen Y."/>
            <person name="Heitman J."/>
            <person name="Sun S."/>
            <person name="Springer D."/>
            <person name="Dromer F."/>
            <person name="Young S.K."/>
            <person name="Zeng Q."/>
            <person name="Gargeya S."/>
            <person name="Fitzgerald M."/>
            <person name="Abouelleil A."/>
            <person name="Alvarado L."/>
            <person name="Berlin A.M."/>
            <person name="Chapman S.B."/>
            <person name="Dewar J."/>
            <person name="Goldberg J."/>
            <person name="Griggs A."/>
            <person name="Gujja S."/>
            <person name="Hansen M."/>
            <person name="Howarth C."/>
            <person name="Imamovic A."/>
            <person name="Larimer J."/>
            <person name="McCowan C."/>
            <person name="Murphy C."/>
            <person name="Pearson M."/>
            <person name="Priest M."/>
            <person name="Roberts A."/>
            <person name="Saif S."/>
            <person name="Shea T."/>
            <person name="Sykes S."/>
            <person name="Wortman J."/>
            <person name="Nusbaum C."/>
            <person name="Birren B."/>
        </authorList>
    </citation>
    <scope>NUCLEOTIDE SEQUENCE [LARGE SCALE GENOMIC DNA]</scope>
    <source>
        <strain evidence="2">CBS 10118</strain>
    </source>
</reference>
<dbReference type="EMBL" id="CP144541">
    <property type="protein sequence ID" value="WVW80615.1"/>
    <property type="molecule type" value="Genomic_DNA"/>
</dbReference>
<dbReference type="KEGG" id="kbi:30205687"/>
<dbReference type="AlphaFoldDB" id="A0A1B9GFS0"/>
<sequence length="266" mass="29111">MFFLLHILCLIGSIRSVLGNGKVPDPPSHDKLIRKDVTSAPLMGKDGPVYTDIAKGTRSWGLPEGVEISLAVLTKLNKAAITNHIKDSGEAGFQVDKATFEIYKDDAWTQHTYGLADLTINGKVPEMTEEATRNWWWKGFGKAVVEAVDGSPNGFSRENKFTPDVILKMLTGRNARKISGASADDLFNYAKQFQHTPVIMGTMALGPMAFSMMMDTAAGENEGKATITYVDNWGRGGWHAYTSTIEELSQAGFNTLYVLEDEGTVP</sequence>
<keyword evidence="1" id="KW-0732">Signal</keyword>
<evidence type="ECO:0000313" key="4">
    <source>
        <dbReference type="Proteomes" id="UP000092730"/>
    </source>
</evidence>
<protein>
    <submittedName>
        <fullName evidence="2">Uncharacterized protein</fullName>
    </submittedName>
</protein>
<name>A0A1B9GFS0_9TREE</name>
<reference evidence="3" key="4">
    <citation type="submission" date="2024-02" db="EMBL/GenBank/DDBJ databases">
        <title>Comparative genomics of Cryptococcus and Kwoniella reveals pathogenesis evolution and contrasting modes of karyotype evolution via chromosome fusion or intercentromeric recombination.</title>
        <authorList>
            <person name="Coelho M.A."/>
            <person name="David-Palma M."/>
            <person name="Shea T."/>
            <person name="Bowers K."/>
            <person name="McGinley-Smith S."/>
            <person name="Mohammad A.W."/>
            <person name="Gnirke A."/>
            <person name="Yurkov A.M."/>
            <person name="Nowrousian M."/>
            <person name="Sun S."/>
            <person name="Cuomo C.A."/>
            <person name="Heitman J."/>
        </authorList>
    </citation>
    <scope>NUCLEOTIDE SEQUENCE</scope>
    <source>
        <strain evidence="3">CBS 10118</strain>
    </source>
</reference>